<sequence length="651" mass="77351">MNHPSKYMDKRRDGKSNGFYAKKNRHGIKSDIDYTGKPKMNDIDYKNYFLKENYEDLTFLLNIESDFIKFVNDEASVNVTYDENLYVSLHIKILICKLAECWGFKVYNNVQRASITIFKCADCKVPNFCIKDLIDETRKTEVKDTNQPKIILERDENTLHEDRNNKNELKGRNSQKTLAEREIVYDITKKRIFEKKNEDIKSESNSMDENEIEKMSQISDTLDVQKYIWISTRYDQIPNNAIMINPDTFQPYLNEDGTFKRFDKDDRESNTKFFKPMNQNYMDDSKFSGHKNFPSSEYTFQDAYQMQQIPPNNTYYPEMFFNPEPFYNNYISNTMYPYVPQQNMRNYNSPMTTLYVSPSNQNVNNQIMLPPNNIVNQNFPVVPPPSIKTLPKKIPEKIIPNKKNDDKQIARTNNTTRNTPRYVEKKSDYPIQQNITLNTEDRYNRDRFDSKNRYNNRNNRKNYDYNTNQNRRYDSYKAASSNKMYDYDKSRMPGTSQINRMTEQFQKMPFDVRGRGTNYRSYTNQRMNGFKNKKKNYKPKGDNFDEMNNYSNSKKNIEIFSLKRDDIIDEKILQKEIKNLKIDSKDWSTLRLEKKIKNTKNGIQKNRYIIEYSKGKPDIDTWKKINGFKVDFCGEPTADFTVTPICPPTDC</sequence>
<dbReference type="Proteomes" id="UP000078046">
    <property type="component" value="Unassembled WGS sequence"/>
</dbReference>
<dbReference type="EMBL" id="LWCA01001209">
    <property type="protein sequence ID" value="OAF65633.1"/>
    <property type="molecule type" value="Genomic_DNA"/>
</dbReference>
<dbReference type="GO" id="GO:0003676">
    <property type="term" value="F:nucleic acid binding"/>
    <property type="evidence" value="ECO:0007669"/>
    <property type="project" value="InterPro"/>
</dbReference>
<dbReference type="AlphaFoldDB" id="A0A177AW76"/>
<evidence type="ECO:0000256" key="1">
    <source>
        <dbReference type="SAM" id="MobiDB-lite"/>
    </source>
</evidence>
<feature type="region of interest" description="Disordered" evidence="1">
    <location>
        <begin position="394"/>
        <end position="420"/>
    </location>
</feature>
<organism evidence="2 3">
    <name type="scientific">Intoshia linei</name>
    <dbReference type="NCBI Taxonomy" id="1819745"/>
    <lineage>
        <taxon>Eukaryota</taxon>
        <taxon>Metazoa</taxon>
        <taxon>Spiralia</taxon>
        <taxon>Lophotrochozoa</taxon>
        <taxon>Mesozoa</taxon>
        <taxon>Orthonectida</taxon>
        <taxon>Rhopaluridae</taxon>
        <taxon>Intoshia</taxon>
    </lineage>
</organism>
<protein>
    <submittedName>
        <fullName evidence="2">Uncharacterized protein</fullName>
    </submittedName>
</protein>
<gene>
    <name evidence="2" type="ORF">A3Q56_06661</name>
</gene>
<feature type="compositionally biased region" description="Basic and acidic residues" evidence="1">
    <location>
        <begin position="1"/>
        <end position="15"/>
    </location>
</feature>
<keyword evidence="3" id="KW-1185">Reference proteome</keyword>
<feature type="region of interest" description="Disordered" evidence="1">
    <location>
        <begin position="1"/>
        <end position="22"/>
    </location>
</feature>
<feature type="compositionally biased region" description="Low complexity" evidence="1">
    <location>
        <begin position="411"/>
        <end position="420"/>
    </location>
</feature>
<feature type="compositionally biased region" description="Basic and acidic residues" evidence="1">
    <location>
        <begin position="442"/>
        <end position="452"/>
    </location>
</feature>
<feature type="region of interest" description="Disordered" evidence="1">
    <location>
        <begin position="442"/>
        <end position="467"/>
    </location>
</feature>
<accession>A0A177AW76</accession>
<reference evidence="2 3" key="1">
    <citation type="submission" date="2016-04" db="EMBL/GenBank/DDBJ databases">
        <title>The genome of Intoshia linei affirms orthonectids as highly simplified spiralians.</title>
        <authorList>
            <person name="Mikhailov K.V."/>
            <person name="Slusarev G.S."/>
            <person name="Nikitin M.A."/>
            <person name="Logacheva M.D."/>
            <person name="Penin A."/>
            <person name="Aleoshin V."/>
            <person name="Panchin Y.V."/>
        </authorList>
    </citation>
    <scope>NUCLEOTIDE SEQUENCE [LARGE SCALE GENOMIC DNA]</scope>
    <source>
        <strain evidence="2">Intl2013</strain>
        <tissue evidence="2">Whole animal</tissue>
    </source>
</reference>
<evidence type="ECO:0000313" key="3">
    <source>
        <dbReference type="Proteomes" id="UP000078046"/>
    </source>
</evidence>
<dbReference type="Gene3D" id="3.30.1370.50">
    <property type="entry name" value="R3H-like domain"/>
    <property type="match status" value="1"/>
</dbReference>
<dbReference type="OrthoDB" id="278430at2759"/>
<comment type="caution">
    <text evidence="2">The sequence shown here is derived from an EMBL/GenBank/DDBJ whole genome shotgun (WGS) entry which is preliminary data.</text>
</comment>
<evidence type="ECO:0000313" key="2">
    <source>
        <dbReference type="EMBL" id="OAF65633.1"/>
    </source>
</evidence>
<dbReference type="InterPro" id="IPR036867">
    <property type="entry name" value="R3H_dom_sf"/>
</dbReference>
<proteinExistence type="predicted"/>
<name>A0A177AW76_9BILA</name>